<feature type="region of interest" description="Disordered" evidence="5">
    <location>
        <begin position="39"/>
        <end position="75"/>
    </location>
</feature>
<feature type="domain" description="Exocyst complex component Sec10-like alpha-helical bundle" evidence="6">
    <location>
        <begin position="202"/>
        <end position="811"/>
    </location>
</feature>
<evidence type="ECO:0000313" key="9">
    <source>
        <dbReference type="Proteomes" id="UP000017836"/>
    </source>
</evidence>
<dbReference type="PANTHER" id="PTHR12100">
    <property type="entry name" value="SEC10"/>
    <property type="match status" value="1"/>
</dbReference>
<keyword evidence="9" id="KW-1185">Reference proteome</keyword>
<feature type="domain" description="Exocyst complex component Sec10 N-terminal" evidence="7">
    <location>
        <begin position="80"/>
        <end position="196"/>
    </location>
</feature>
<dbReference type="GO" id="GO:0070062">
    <property type="term" value="C:extracellular exosome"/>
    <property type="evidence" value="ECO:0007669"/>
    <property type="project" value="EnsemblPlants"/>
</dbReference>
<dbReference type="GO" id="GO:0006893">
    <property type="term" value="P:Golgi to plasma membrane transport"/>
    <property type="evidence" value="ECO:0000318"/>
    <property type="project" value="GO_Central"/>
</dbReference>
<keyword evidence="4" id="KW-0175">Coiled coil</keyword>
<dbReference type="InterPro" id="IPR048627">
    <property type="entry name" value="Sec10_HB"/>
</dbReference>
<keyword evidence="2" id="KW-0813">Transport</keyword>
<dbReference type="InterPro" id="IPR009976">
    <property type="entry name" value="Sec10-like"/>
</dbReference>
<keyword evidence="3" id="KW-0268">Exocytosis</keyword>
<evidence type="ECO:0000256" key="3">
    <source>
        <dbReference type="ARBA" id="ARBA00022483"/>
    </source>
</evidence>
<comment type="similarity">
    <text evidence="1">Belongs to the SEC10 family.</text>
</comment>
<evidence type="ECO:0008006" key="10">
    <source>
        <dbReference type="Google" id="ProtNLM"/>
    </source>
</evidence>
<feature type="region of interest" description="Disordered" evidence="5">
    <location>
        <begin position="459"/>
        <end position="479"/>
    </location>
</feature>
<dbReference type="Proteomes" id="UP000017836">
    <property type="component" value="Unassembled WGS sequence"/>
</dbReference>
<dbReference type="OrthoDB" id="125856at2759"/>
<dbReference type="GO" id="GO:0005829">
    <property type="term" value="C:cytosol"/>
    <property type="evidence" value="ECO:0007669"/>
    <property type="project" value="EnsemblPlants"/>
</dbReference>
<name>U5CZ87_AMBTC</name>
<dbReference type="Gramene" id="ERN15484">
    <property type="protein sequence ID" value="ERN15484"/>
    <property type="gene ID" value="AMTR_s00048p00020720"/>
</dbReference>
<organism evidence="8 9">
    <name type="scientific">Amborella trichopoda</name>
    <dbReference type="NCBI Taxonomy" id="13333"/>
    <lineage>
        <taxon>Eukaryota</taxon>
        <taxon>Viridiplantae</taxon>
        <taxon>Streptophyta</taxon>
        <taxon>Embryophyta</taxon>
        <taxon>Tracheophyta</taxon>
        <taxon>Spermatophyta</taxon>
        <taxon>Magnoliopsida</taxon>
        <taxon>Amborellales</taxon>
        <taxon>Amborellaceae</taxon>
        <taxon>Amborella</taxon>
    </lineage>
</organism>
<dbReference type="Pfam" id="PF07393">
    <property type="entry name" value="Sec10_HB"/>
    <property type="match status" value="1"/>
</dbReference>
<dbReference type="GO" id="GO:0000145">
    <property type="term" value="C:exocyst"/>
    <property type="evidence" value="ECO:0000318"/>
    <property type="project" value="GO_Central"/>
</dbReference>
<dbReference type="eggNOG" id="KOG3745">
    <property type="taxonomic scope" value="Eukaryota"/>
</dbReference>
<dbReference type="KEGG" id="atr:18443773"/>
<protein>
    <recommendedName>
        <fullName evidence="10">Exocyst complex component Sec10</fullName>
    </recommendedName>
</protein>
<dbReference type="InterPro" id="IPR048625">
    <property type="entry name" value="Sec10_N"/>
</dbReference>
<dbReference type="GO" id="GO:0060321">
    <property type="term" value="P:acceptance of pollen"/>
    <property type="evidence" value="ECO:0007669"/>
    <property type="project" value="EnsemblPlants"/>
</dbReference>
<dbReference type="PANTHER" id="PTHR12100:SF0">
    <property type="entry name" value="EXOCYST COMPLEX COMPONENT 5"/>
    <property type="match status" value="1"/>
</dbReference>
<evidence type="ECO:0000256" key="4">
    <source>
        <dbReference type="ARBA" id="ARBA00023054"/>
    </source>
</evidence>
<dbReference type="AlphaFoldDB" id="U5CZ87"/>
<evidence type="ECO:0000256" key="2">
    <source>
        <dbReference type="ARBA" id="ARBA00022448"/>
    </source>
</evidence>
<accession>U5CZ87</accession>
<gene>
    <name evidence="8" type="ORF">AMTR_s00048p00020720</name>
</gene>
<evidence type="ECO:0000259" key="6">
    <source>
        <dbReference type="Pfam" id="PF07393"/>
    </source>
</evidence>
<evidence type="ECO:0000259" key="7">
    <source>
        <dbReference type="Pfam" id="PF20667"/>
    </source>
</evidence>
<dbReference type="STRING" id="13333.U5CZ87"/>
<evidence type="ECO:0000313" key="8">
    <source>
        <dbReference type="EMBL" id="ERN15484.1"/>
    </source>
</evidence>
<dbReference type="Pfam" id="PF20667">
    <property type="entry name" value="Sec10_N"/>
    <property type="match status" value="1"/>
</dbReference>
<dbReference type="OMA" id="PLCKHHY"/>
<dbReference type="EMBL" id="KI392502">
    <property type="protein sequence ID" value="ERN15484.1"/>
    <property type="molecule type" value="Genomic_DNA"/>
</dbReference>
<evidence type="ECO:0000256" key="1">
    <source>
        <dbReference type="ARBA" id="ARBA00006572"/>
    </source>
</evidence>
<dbReference type="HOGENOM" id="CLU_020771_0_0_1"/>
<proteinExistence type="inferred from homology"/>
<dbReference type="GO" id="GO:0006887">
    <property type="term" value="P:exocytosis"/>
    <property type="evidence" value="ECO:0000318"/>
    <property type="project" value="GO_Central"/>
</dbReference>
<reference evidence="9" key="1">
    <citation type="journal article" date="2013" name="Science">
        <title>The Amborella genome and the evolution of flowering plants.</title>
        <authorList>
            <consortium name="Amborella Genome Project"/>
        </authorList>
    </citation>
    <scope>NUCLEOTIDE SEQUENCE [LARGE SCALE GENOMIC DNA]</scope>
</reference>
<evidence type="ECO:0000256" key="5">
    <source>
        <dbReference type="SAM" id="MobiDB-lite"/>
    </source>
</evidence>
<sequence length="819" mass="89664">MSSLKASSLPLLLDIEDFKGEFSFDALFGNLVNEILPSSHDEEKDSSDGQDLMPNGHLRVSSETTKPTQGPPAPLFPEADALLDLFKDSCRELADLRHQIDARLSDLKREVSLQDAKHRKTLSELERGVDGLFDSFARLDSRISSVGQTAAKIGDHLQSADSQRETANQTIELIKYLMEFNSSPGDLMELSPLFSDDSRVAEAASIAQKLRSFAEEDIGRHGIAGGSVMGTSNASRGLEVAVSNLQDYCNELENRLLSRFDAASQRRELSTMAECANILSQFNRGTSAMQRYVASRSMFIDVEVMNADARMVLGDQGLQAGPTNVARGLSAVYKEITETVRKEAAIIMAVFPSPDEVMAILVQRVLEQRVTAILDKLLLKPSLVNLPPVEDGGLLLYLRILAVAYEKTRELAKELQSVGCGDLDVEGLTESLFLTHKDEYPEYEQASLHQLFQAKMEELRSGTPQQSDSNSTVSRSKVAISPPAHQQISVAVVTEFVRWNEEAIGRCTSLSFQPATLASNVRSIFTCLLDQVSQYTTEGLERTREALNEAAALRERFVIGASVSKRVAAAAASAAEAAAAAGESSFRSFMVAVQRATSNVTVVQQYFANSISRLLLPVDGAHAASCEEMATAMSSAEGAALKGLQQCIDTVMAEVERLLGAEQKASDYRSPDDGNAPDHRPTNACIRVVAYLSRVLDAAYTALEGLNKQAFLTELGNRFHKGLLNHWQKFMFNPSGGLRLKRDITEYGEFVRSFNAPAVDEKFELLGIMANVFIVSPDSLASLFEGSPNIRRDAFRFIQLREDFKSAKIASRLNSLTLA</sequence>
<feature type="compositionally biased region" description="Polar residues" evidence="5">
    <location>
        <begin position="462"/>
        <end position="475"/>
    </location>
</feature>